<dbReference type="PANTHER" id="PTHR40980:SF4">
    <property type="entry name" value="TONB-DEPENDENT RECEPTOR-LIKE BETA-BARREL DOMAIN-CONTAINING PROTEIN"/>
    <property type="match status" value="1"/>
</dbReference>
<comment type="caution">
    <text evidence="14">The sequence shown here is derived from an EMBL/GenBank/DDBJ whole genome shotgun (WGS) entry which is preliminary data.</text>
</comment>
<evidence type="ECO:0000256" key="5">
    <source>
        <dbReference type="ARBA" id="ARBA00023077"/>
    </source>
</evidence>
<sequence length="964" mass="103564">MILKRNVMALALASAGLCFTVGIHAAPADTDNATGSTAPAPAGQDAQTTTQQTADKKAADKSSGEKTSKEAQLAKSLSTITVTGYNQGMEKSIDYQRYADTIQNVITSADIGGLPDQSIADALTRLPGISAERIAGQASQINIRGLSGNFIQTTLNGREQPSTSGSNYIQFDQYPSELINMATVYKSSQASLITGGVGGTIGMQTANPLDAPKAQNLNVDARGSYNSRAGDVAGAHSNGYRLSAAYQGKFLDNTLGVGLGVAQMYQPHVAEQFVGEASDGNQVTLADGRKAYLTQGLQLQQNGGTERRTGEVATVVWKPTDELQISGDAFYSKFQNNSFGYGFRTQNIYGSNAQVSNAVLGPFGTLTGGTVSGNGTTQFSNETTADNYSTKTSVFSSGINAKWNHDRWHIDADVSLSRASSNEINVDTTADPYTGLGTATPQLMAQSATYQLRGRQIGSVSYANPGLYTNLANMGLSRYGVYPYIYHDKMKAFRTSVKYDLPNSSWLSALEAGVYMNNHTYNADREVYVYGSEWGTDKTNGLPLSIPSSAAKVTCWKGNFSGLPCFLQLNGSAILAAHGITANPVKDIHNNSWSMIQSGQVDEKTRDLFFMADIDAQVFGHELTGNAGVRYSHQSQYSHGLQQVGNGAGVPITDGNGYTSTDYAPLTVGKTYSDWLPSMNLVYHVTDDDQVRFSAAKVLARPPINQMLAGSGSWVSSGQYNVWGGTSPLLDPLRATQYDLGYEHYFDDSTGAISAGVFYKKIKSFIQNVTLHNFNFASAGITVPTDPTTGKPYLNGDYQTAYNAKGGEVRGLELSFSKNGFLPGMWKGLGVQGNFALTSSTVSNPTTLGGPTSYIGLPGLSKRVASLAVFYDNGPFSARISGNYRSKFASDTQMSVTNQMVTFAAETVYDFQASYEISKQWKVVYQMLNINDQPTRTYFGSDPSQTGTIQYFGRTSYLGVEFKL</sequence>
<evidence type="ECO:0000313" key="15">
    <source>
        <dbReference type="Proteomes" id="UP001620408"/>
    </source>
</evidence>
<comment type="subcellular location">
    <subcellularLocation>
        <location evidence="1 8">Cell outer membrane</location>
        <topology evidence="1 8">Multi-pass membrane protein</topology>
    </subcellularLocation>
</comment>
<keyword evidence="5 9" id="KW-0798">TonB box</keyword>
<reference evidence="14 15" key="1">
    <citation type="submission" date="2020-10" db="EMBL/GenBank/DDBJ databases">
        <title>Phylogeny of dyella-like bacteria.</title>
        <authorList>
            <person name="Fu J."/>
        </authorList>
    </citation>
    <scope>NUCLEOTIDE SEQUENCE [LARGE SCALE GENOMIC DNA]</scope>
    <source>
        <strain evidence="14 15">BB4</strain>
    </source>
</reference>
<dbReference type="RefSeq" id="WP_379985358.1">
    <property type="nucleotide sequence ID" value="NZ_JADIKD010000009.1"/>
</dbReference>
<gene>
    <name evidence="14" type="ORF">ISS97_08035</name>
</gene>
<dbReference type="InterPro" id="IPR010104">
    <property type="entry name" value="TonB_rcpt_bac"/>
</dbReference>
<evidence type="ECO:0000256" key="9">
    <source>
        <dbReference type="RuleBase" id="RU003357"/>
    </source>
</evidence>
<feature type="chain" id="PRO_5046441918" evidence="11">
    <location>
        <begin position="26"/>
        <end position="964"/>
    </location>
</feature>
<evidence type="ECO:0000259" key="13">
    <source>
        <dbReference type="Pfam" id="PF07715"/>
    </source>
</evidence>
<evidence type="ECO:0000256" key="6">
    <source>
        <dbReference type="ARBA" id="ARBA00023136"/>
    </source>
</evidence>
<feature type="domain" description="TonB-dependent receptor plug" evidence="13">
    <location>
        <begin position="103"/>
        <end position="199"/>
    </location>
</feature>
<evidence type="ECO:0000256" key="10">
    <source>
        <dbReference type="SAM" id="MobiDB-lite"/>
    </source>
</evidence>
<keyword evidence="4 8" id="KW-0812">Transmembrane</keyword>
<dbReference type="InterPro" id="IPR012910">
    <property type="entry name" value="Plug_dom"/>
</dbReference>
<keyword evidence="3 8" id="KW-1134">Transmembrane beta strand</keyword>
<feature type="compositionally biased region" description="Basic and acidic residues" evidence="10">
    <location>
        <begin position="54"/>
        <end position="69"/>
    </location>
</feature>
<feature type="compositionally biased region" description="Low complexity" evidence="10">
    <location>
        <begin position="44"/>
        <end position="53"/>
    </location>
</feature>
<protein>
    <submittedName>
        <fullName evidence="14">TonB-dependent receptor</fullName>
    </submittedName>
</protein>
<dbReference type="InterPro" id="IPR036942">
    <property type="entry name" value="Beta-barrel_TonB_sf"/>
</dbReference>
<comment type="similarity">
    <text evidence="8 9">Belongs to the TonB-dependent receptor family.</text>
</comment>
<dbReference type="EMBL" id="JADIKD010000009">
    <property type="protein sequence ID" value="MFK2917209.1"/>
    <property type="molecule type" value="Genomic_DNA"/>
</dbReference>
<dbReference type="Gene3D" id="2.40.170.20">
    <property type="entry name" value="TonB-dependent receptor, beta-barrel domain"/>
    <property type="match status" value="1"/>
</dbReference>
<dbReference type="PANTHER" id="PTHR40980">
    <property type="entry name" value="PLUG DOMAIN-CONTAINING PROTEIN"/>
    <property type="match status" value="1"/>
</dbReference>
<evidence type="ECO:0000256" key="2">
    <source>
        <dbReference type="ARBA" id="ARBA00022448"/>
    </source>
</evidence>
<dbReference type="Proteomes" id="UP001620408">
    <property type="component" value="Unassembled WGS sequence"/>
</dbReference>
<dbReference type="Gene3D" id="2.170.130.10">
    <property type="entry name" value="TonB-dependent receptor, plug domain"/>
    <property type="match status" value="1"/>
</dbReference>
<feature type="region of interest" description="Disordered" evidence="10">
    <location>
        <begin position="32"/>
        <end position="70"/>
    </location>
</feature>
<evidence type="ECO:0000256" key="8">
    <source>
        <dbReference type="PROSITE-ProRule" id="PRU01360"/>
    </source>
</evidence>
<dbReference type="SUPFAM" id="SSF56935">
    <property type="entry name" value="Porins"/>
    <property type="match status" value="1"/>
</dbReference>
<keyword evidence="14" id="KW-0675">Receptor</keyword>
<evidence type="ECO:0000256" key="3">
    <source>
        <dbReference type="ARBA" id="ARBA00022452"/>
    </source>
</evidence>
<dbReference type="PROSITE" id="PS52016">
    <property type="entry name" value="TONB_DEPENDENT_REC_3"/>
    <property type="match status" value="1"/>
</dbReference>
<evidence type="ECO:0000259" key="12">
    <source>
        <dbReference type="Pfam" id="PF00593"/>
    </source>
</evidence>
<evidence type="ECO:0000256" key="7">
    <source>
        <dbReference type="ARBA" id="ARBA00023237"/>
    </source>
</evidence>
<dbReference type="InterPro" id="IPR039426">
    <property type="entry name" value="TonB-dep_rcpt-like"/>
</dbReference>
<dbReference type="InterPro" id="IPR000531">
    <property type="entry name" value="Beta-barrel_TonB"/>
</dbReference>
<keyword evidence="15" id="KW-1185">Reference proteome</keyword>
<evidence type="ECO:0000256" key="1">
    <source>
        <dbReference type="ARBA" id="ARBA00004571"/>
    </source>
</evidence>
<keyword evidence="2 8" id="KW-0813">Transport</keyword>
<feature type="signal peptide" evidence="11">
    <location>
        <begin position="1"/>
        <end position="25"/>
    </location>
</feature>
<keyword evidence="11" id="KW-0732">Signal</keyword>
<feature type="domain" description="TonB-dependent receptor-like beta-barrel" evidence="12">
    <location>
        <begin position="476"/>
        <end position="924"/>
    </location>
</feature>
<proteinExistence type="inferred from homology"/>
<evidence type="ECO:0000256" key="11">
    <source>
        <dbReference type="SAM" id="SignalP"/>
    </source>
</evidence>
<accession>A0ABW8K6W2</accession>
<keyword evidence="7 8" id="KW-0998">Cell outer membrane</keyword>
<dbReference type="InterPro" id="IPR037066">
    <property type="entry name" value="Plug_dom_sf"/>
</dbReference>
<dbReference type="NCBIfam" id="TIGR01782">
    <property type="entry name" value="TonB-Xanth-Caul"/>
    <property type="match status" value="1"/>
</dbReference>
<dbReference type="Pfam" id="PF00593">
    <property type="entry name" value="TonB_dep_Rec_b-barrel"/>
    <property type="match status" value="1"/>
</dbReference>
<evidence type="ECO:0000313" key="14">
    <source>
        <dbReference type="EMBL" id="MFK2917209.1"/>
    </source>
</evidence>
<evidence type="ECO:0000256" key="4">
    <source>
        <dbReference type="ARBA" id="ARBA00022692"/>
    </source>
</evidence>
<dbReference type="Pfam" id="PF07715">
    <property type="entry name" value="Plug"/>
    <property type="match status" value="1"/>
</dbReference>
<keyword evidence="6 8" id="KW-0472">Membrane</keyword>
<name>A0ABW8K6W2_9GAMM</name>
<organism evidence="14 15">
    <name type="scientific">Dyella koreensis</name>
    <dbReference type="NCBI Taxonomy" id="311235"/>
    <lineage>
        <taxon>Bacteria</taxon>
        <taxon>Pseudomonadati</taxon>
        <taxon>Pseudomonadota</taxon>
        <taxon>Gammaproteobacteria</taxon>
        <taxon>Lysobacterales</taxon>
        <taxon>Rhodanobacteraceae</taxon>
        <taxon>Dyella</taxon>
    </lineage>
</organism>